<evidence type="ECO:0000313" key="1">
    <source>
        <dbReference type="EMBL" id="KAF2732049.1"/>
    </source>
</evidence>
<keyword evidence="2" id="KW-1185">Reference proteome</keyword>
<dbReference type="AlphaFoldDB" id="A0A9P4QVV6"/>
<dbReference type="OrthoDB" id="3557967at2759"/>
<protein>
    <submittedName>
        <fullName evidence="1">Uncharacterized protein</fullName>
    </submittedName>
</protein>
<dbReference type="EMBL" id="ML996184">
    <property type="protein sequence ID" value="KAF2732049.1"/>
    <property type="molecule type" value="Genomic_DNA"/>
</dbReference>
<comment type="caution">
    <text evidence="1">The sequence shown here is derived from an EMBL/GenBank/DDBJ whole genome shotgun (WGS) entry which is preliminary data.</text>
</comment>
<name>A0A9P4QVV6_9PLEO</name>
<gene>
    <name evidence="1" type="ORF">EJ04DRAFT_554339</name>
</gene>
<reference evidence="1" key="1">
    <citation type="journal article" date="2020" name="Stud. Mycol.">
        <title>101 Dothideomycetes genomes: a test case for predicting lifestyles and emergence of pathogens.</title>
        <authorList>
            <person name="Haridas S."/>
            <person name="Albert R."/>
            <person name="Binder M."/>
            <person name="Bloem J."/>
            <person name="Labutti K."/>
            <person name="Salamov A."/>
            <person name="Andreopoulos B."/>
            <person name="Baker S."/>
            <person name="Barry K."/>
            <person name="Bills G."/>
            <person name="Bluhm B."/>
            <person name="Cannon C."/>
            <person name="Castanera R."/>
            <person name="Culley D."/>
            <person name="Daum C."/>
            <person name="Ezra D."/>
            <person name="Gonzalez J."/>
            <person name="Henrissat B."/>
            <person name="Kuo A."/>
            <person name="Liang C."/>
            <person name="Lipzen A."/>
            <person name="Lutzoni F."/>
            <person name="Magnuson J."/>
            <person name="Mondo S."/>
            <person name="Nolan M."/>
            <person name="Ohm R."/>
            <person name="Pangilinan J."/>
            <person name="Park H.-J."/>
            <person name="Ramirez L."/>
            <person name="Alfaro M."/>
            <person name="Sun H."/>
            <person name="Tritt A."/>
            <person name="Yoshinaga Y."/>
            <person name="Zwiers L.-H."/>
            <person name="Turgeon B."/>
            <person name="Goodwin S."/>
            <person name="Spatafora J."/>
            <person name="Crous P."/>
            <person name="Grigoriev I."/>
        </authorList>
    </citation>
    <scope>NUCLEOTIDE SEQUENCE</scope>
    <source>
        <strain evidence="1">CBS 125425</strain>
    </source>
</reference>
<dbReference type="Proteomes" id="UP000799444">
    <property type="component" value="Unassembled WGS sequence"/>
</dbReference>
<accession>A0A9P4QVV6</accession>
<proteinExistence type="predicted"/>
<organism evidence="1 2">
    <name type="scientific">Polyplosphaeria fusca</name>
    <dbReference type="NCBI Taxonomy" id="682080"/>
    <lineage>
        <taxon>Eukaryota</taxon>
        <taxon>Fungi</taxon>
        <taxon>Dikarya</taxon>
        <taxon>Ascomycota</taxon>
        <taxon>Pezizomycotina</taxon>
        <taxon>Dothideomycetes</taxon>
        <taxon>Pleosporomycetidae</taxon>
        <taxon>Pleosporales</taxon>
        <taxon>Tetraplosphaeriaceae</taxon>
        <taxon>Polyplosphaeria</taxon>
    </lineage>
</organism>
<sequence length="438" mass="50166">MSRNLQFAFLGPHNSYLASVTRVNQSGCPLEDAPTIAYSGLPADFVTKYHKFARNKYIYNVRGHDCFAFLGEWTKETTRGQTSSEAELLAEMAGLQKLANDNMTNQPPYRKEDMLISLGAAPGSFFADAYRLRRYKWCNLPLDLEDEIQKEVCRRGYGTIYDVAVNASSGWIMQFDRGRSYRWGGDLPLELKAALDGGRTRRATIRQLYLNPQNKQDYVLIFTDAHAHLSLHHGIDIEPKIRTLVQSTFSASKKLHWTFINSCCCNIHSQNALNAAYYSQRGHFQLRRPHPNRDLVLTYLREAHHLVPSSPDYRDDYYMALLAAHGQNHAADANHLTRFDSQNASRNEFAFMRDRMGSLEALQDRLTSVLRDASKRQLTEEWKFETAVQGVVELPVEVVEETTSPSYELGDRENREAEMSADMASVRVGSRRAFRFWR</sequence>
<evidence type="ECO:0000313" key="2">
    <source>
        <dbReference type="Proteomes" id="UP000799444"/>
    </source>
</evidence>